<evidence type="ECO:0000313" key="1">
    <source>
        <dbReference type="EMBL" id="JAD45579.1"/>
    </source>
</evidence>
<protein>
    <submittedName>
        <fullName evidence="1">Uncharacterized protein</fullName>
    </submittedName>
</protein>
<dbReference type="EMBL" id="GBRH01252316">
    <property type="protein sequence ID" value="JAD45579.1"/>
    <property type="molecule type" value="Transcribed_RNA"/>
</dbReference>
<reference evidence="1" key="2">
    <citation type="journal article" date="2015" name="Data Brief">
        <title>Shoot transcriptome of the giant reed, Arundo donax.</title>
        <authorList>
            <person name="Barrero R.A."/>
            <person name="Guerrero F.D."/>
            <person name="Moolhuijzen P."/>
            <person name="Goolsby J.A."/>
            <person name="Tidwell J."/>
            <person name="Bellgard S.E."/>
            <person name="Bellgard M.I."/>
        </authorList>
    </citation>
    <scope>NUCLEOTIDE SEQUENCE</scope>
    <source>
        <tissue evidence="1">Shoot tissue taken approximately 20 cm above the soil surface</tissue>
    </source>
</reference>
<sequence>MCRAAKMNCVVALQVLGIQNNALLQLVVRILQIVTSHGVTLYRH</sequence>
<proteinExistence type="predicted"/>
<accession>A0A0A9A1S5</accession>
<reference evidence="1" key="1">
    <citation type="submission" date="2014-09" db="EMBL/GenBank/DDBJ databases">
        <authorList>
            <person name="Magalhaes I.L.F."/>
            <person name="Oliveira U."/>
            <person name="Santos F.R."/>
            <person name="Vidigal T.H.D.A."/>
            <person name="Brescovit A.D."/>
            <person name="Santos A.J."/>
        </authorList>
    </citation>
    <scope>NUCLEOTIDE SEQUENCE</scope>
    <source>
        <tissue evidence="1">Shoot tissue taken approximately 20 cm above the soil surface</tissue>
    </source>
</reference>
<name>A0A0A9A1S5_ARUDO</name>
<dbReference type="AlphaFoldDB" id="A0A0A9A1S5"/>
<organism evidence="1">
    <name type="scientific">Arundo donax</name>
    <name type="common">Giant reed</name>
    <name type="synonym">Donax arundinaceus</name>
    <dbReference type="NCBI Taxonomy" id="35708"/>
    <lineage>
        <taxon>Eukaryota</taxon>
        <taxon>Viridiplantae</taxon>
        <taxon>Streptophyta</taxon>
        <taxon>Embryophyta</taxon>
        <taxon>Tracheophyta</taxon>
        <taxon>Spermatophyta</taxon>
        <taxon>Magnoliopsida</taxon>
        <taxon>Liliopsida</taxon>
        <taxon>Poales</taxon>
        <taxon>Poaceae</taxon>
        <taxon>PACMAD clade</taxon>
        <taxon>Arundinoideae</taxon>
        <taxon>Arundineae</taxon>
        <taxon>Arundo</taxon>
    </lineage>
</organism>